<sequence length="82" mass="9620">MSSSPAQGGAMPRSVARDRQKNSSSSQRDHCTPEILCVKVSDNAWRRLERRRQKMDSLFFNLLCELRSWPESLRKMYDRLSM</sequence>
<dbReference type="EMBL" id="CM008048">
    <property type="protein sequence ID" value="PAN17157.1"/>
    <property type="molecule type" value="Genomic_DNA"/>
</dbReference>
<feature type="region of interest" description="Disordered" evidence="1">
    <location>
        <begin position="1"/>
        <end position="30"/>
    </location>
</feature>
<feature type="compositionally biased region" description="Basic and acidic residues" evidence="1">
    <location>
        <begin position="15"/>
        <end position="30"/>
    </location>
</feature>
<gene>
    <name evidence="2" type="ORF">PAHAL_3G125000</name>
</gene>
<evidence type="ECO:0000256" key="1">
    <source>
        <dbReference type="SAM" id="MobiDB-lite"/>
    </source>
</evidence>
<dbReference type="Gramene" id="PAN17157">
    <property type="protein sequence ID" value="PAN17157"/>
    <property type="gene ID" value="PAHAL_3G125000"/>
</dbReference>
<dbReference type="Proteomes" id="UP000243499">
    <property type="component" value="Chromosome 3"/>
</dbReference>
<reference evidence="2" key="1">
    <citation type="submission" date="2018-04" db="EMBL/GenBank/DDBJ databases">
        <title>WGS assembly of Panicum hallii.</title>
        <authorList>
            <person name="Lovell J."/>
            <person name="Jenkins J."/>
            <person name="Lowry D."/>
            <person name="Mamidi S."/>
            <person name="Sreedasyam A."/>
            <person name="Weng X."/>
            <person name="Barry K."/>
            <person name="Bonette J."/>
            <person name="Campitelli B."/>
            <person name="Daum C."/>
            <person name="Gordon S."/>
            <person name="Gould B."/>
            <person name="Lipzen A."/>
            <person name="Macqueen A."/>
            <person name="Palacio-Mejia J."/>
            <person name="Plott C."/>
            <person name="Shakirov E."/>
            <person name="Shu S."/>
            <person name="Yoshinaga Y."/>
            <person name="Zane M."/>
            <person name="Rokhsar D."/>
            <person name="Grimwood J."/>
            <person name="Schmutz J."/>
            <person name="Juenger T."/>
        </authorList>
    </citation>
    <scope>NUCLEOTIDE SEQUENCE [LARGE SCALE GENOMIC DNA]</scope>
    <source>
        <strain evidence="2">FIL2</strain>
    </source>
</reference>
<dbReference type="AlphaFoldDB" id="A0A2S3H7W9"/>
<name>A0A2S3H7W9_9POAL</name>
<organism evidence="2">
    <name type="scientific">Panicum hallii</name>
    <dbReference type="NCBI Taxonomy" id="206008"/>
    <lineage>
        <taxon>Eukaryota</taxon>
        <taxon>Viridiplantae</taxon>
        <taxon>Streptophyta</taxon>
        <taxon>Embryophyta</taxon>
        <taxon>Tracheophyta</taxon>
        <taxon>Spermatophyta</taxon>
        <taxon>Magnoliopsida</taxon>
        <taxon>Liliopsida</taxon>
        <taxon>Poales</taxon>
        <taxon>Poaceae</taxon>
        <taxon>PACMAD clade</taxon>
        <taxon>Panicoideae</taxon>
        <taxon>Panicodae</taxon>
        <taxon>Paniceae</taxon>
        <taxon>Panicinae</taxon>
        <taxon>Panicum</taxon>
        <taxon>Panicum sect. Panicum</taxon>
    </lineage>
</organism>
<proteinExistence type="predicted"/>
<evidence type="ECO:0000313" key="2">
    <source>
        <dbReference type="EMBL" id="PAN17157.1"/>
    </source>
</evidence>
<accession>A0A2S3H7W9</accession>
<protein>
    <submittedName>
        <fullName evidence="2">Uncharacterized protein</fullName>
    </submittedName>
</protein>